<feature type="domain" description="Helicase-associated" evidence="1">
    <location>
        <begin position="9"/>
        <end position="72"/>
    </location>
</feature>
<evidence type="ECO:0000259" key="1">
    <source>
        <dbReference type="Pfam" id="PF03457"/>
    </source>
</evidence>
<dbReference type="Gene3D" id="6.10.140.530">
    <property type="match status" value="2"/>
</dbReference>
<dbReference type="EMBL" id="BBYQ01000224">
    <property type="protein sequence ID" value="GAP33220.1"/>
    <property type="molecule type" value="Genomic_DNA"/>
</dbReference>
<sequence>MGTSEQEQQQRWKQWLDALAEYRDAHGHTDIPSTFVTSDGRKLGKWLAHCHRRHLQGRLPADLAADLIALGVDLSNRKRHFTTADEQTWQRRLDAVRAYRDEYGHTRIPHNYRSPDGDKLGNWLIRVRSEAHVAKLPADRIELLRAAGVEIRDPELPPIEQERSFALARDSMMP</sequence>
<dbReference type="RefSeq" id="WP_036552659.1">
    <property type="nucleotide sequence ID" value="NZ_AP028459.1"/>
</dbReference>
<proteinExistence type="predicted"/>
<evidence type="ECO:0000313" key="4">
    <source>
        <dbReference type="Proteomes" id="UP000037179"/>
    </source>
</evidence>
<dbReference type="AlphaFoldDB" id="A0ABC9Z6H8"/>
<dbReference type="KEGG" id="nsr:NS506_02917"/>
<evidence type="ECO:0000313" key="5">
    <source>
        <dbReference type="Proteomes" id="UP000180166"/>
    </source>
</evidence>
<dbReference type="Pfam" id="PF03457">
    <property type="entry name" value="HA"/>
    <property type="match status" value="2"/>
</dbReference>
<accession>A0ABC9Z6H8</accession>
<organism evidence="3 4">
    <name type="scientific">Nocardia seriolae</name>
    <dbReference type="NCBI Taxonomy" id="37332"/>
    <lineage>
        <taxon>Bacteria</taxon>
        <taxon>Bacillati</taxon>
        <taxon>Actinomycetota</taxon>
        <taxon>Actinomycetes</taxon>
        <taxon>Mycobacteriales</taxon>
        <taxon>Nocardiaceae</taxon>
        <taxon>Nocardia</taxon>
    </lineage>
</organism>
<dbReference type="GeneID" id="93369418"/>
<keyword evidence="3" id="KW-0547">Nucleotide-binding</keyword>
<name>A0ABC9Z6H8_9NOCA</name>
<keyword evidence="3" id="KW-0378">Hydrolase</keyword>
<dbReference type="InterPro" id="IPR005114">
    <property type="entry name" value="Helicase_assoc"/>
</dbReference>
<evidence type="ECO:0000313" key="2">
    <source>
        <dbReference type="EMBL" id="APA96976.1"/>
    </source>
</evidence>
<reference evidence="4" key="1">
    <citation type="submission" date="2015-07" db="EMBL/GenBank/DDBJ databases">
        <title>Nocardia seriolae U-1 whole genome shotgun sequence.</title>
        <authorList>
            <person name="Imajoh M."/>
            <person name="Fukumoto Y."/>
            <person name="Sukeda M."/>
            <person name="Yamane J."/>
            <person name="Yamasaki K."/>
            <person name="Shimizu M."/>
            <person name="Ohnishi K."/>
            <person name="Oshima S."/>
        </authorList>
    </citation>
    <scope>NUCLEOTIDE SEQUENCE [LARGE SCALE GENOMIC DNA]</scope>
    <source>
        <strain evidence="4">U-1</strain>
    </source>
</reference>
<keyword evidence="3" id="KW-0067">ATP-binding</keyword>
<gene>
    <name evidence="2" type="ORF">NS506_02917</name>
    <name evidence="3" type="ORF">NSK11_contig00224-0004</name>
</gene>
<reference evidence="2 5" key="3">
    <citation type="submission" date="2016-10" db="EMBL/GenBank/DDBJ databases">
        <title>Genome sequence of Nocardia seriolae strain EM150506, isolated from Anguila japonica.</title>
        <authorList>
            <person name="Han H.-J."/>
        </authorList>
    </citation>
    <scope>NUCLEOTIDE SEQUENCE [LARGE SCALE GENOMIC DNA]</scope>
    <source>
        <strain evidence="2 5">EM150506</strain>
    </source>
</reference>
<reference evidence="3 4" key="2">
    <citation type="journal article" date="2016" name="Genome Announc.">
        <title>Draft Genome Sequence of Erythromycin- and Oxytetracycline-Sensitive Nocardia seriolae Strain U-1 (NBRC 110359).</title>
        <authorList>
            <person name="Imajoh M."/>
            <person name="Sukeda M."/>
            <person name="Shimizu M."/>
            <person name="Yamane J."/>
            <person name="Ohnishi K."/>
            <person name="Oshima S."/>
        </authorList>
    </citation>
    <scope>NUCLEOTIDE SEQUENCE [LARGE SCALE GENOMIC DNA]</scope>
    <source>
        <strain evidence="3 4">U-1</strain>
    </source>
</reference>
<dbReference type="GO" id="GO:0004386">
    <property type="term" value="F:helicase activity"/>
    <property type="evidence" value="ECO:0007669"/>
    <property type="project" value="UniProtKB-KW"/>
</dbReference>
<evidence type="ECO:0000313" key="3">
    <source>
        <dbReference type="EMBL" id="GAP33220.1"/>
    </source>
</evidence>
<keyword evidence="3" id="KW-0347">Helicase</keyword>
<protein>
    <submittedName>
        <fullName evidence="3">Helicase</fullName>
    </submittedName>
</protein>
<dbReference type="Proteomes" id="UP000037179">
    <property type="component" value="Unassembled WGS sequence"/>
</dbReference>
<feature type="domain" description="Helicase-associated" evidence="1">
    <location>
        <begin position="86"/>
        <end position="148"/>
    </location>
</feature>
<dbReference type="EMBL" id="CP017839">
    <property type="protein sequence ID" value="APA96976.1"/>
    <property type="molecule type" value="Genomic_DNA"/>
</dbReference>
<dbReference type="PANTHER" id="PTHR33418">
    <property type="entry name" value="HELICASE-ASSOCIATED"/>
    <property type="match status" value="1"/>
</dbReference>
<dbReference type="PANTHER" id="PTHR33418:SF1">
    <property type="entry name" value="HELICASE-ASSOCIATED DOMAIN-CONTAINING PROTEIN"/>
    <property type="match status" value="1"/>
</dbReference>
<keyword evidence="4" id="KW-1185">Reference proteome</keyword>
<dbReference type="Proteomes" id="UP000180166">
    <property type="component" value="Chromosome"/>
</dbReference>